<keyword evidence="5" id="KW-0472">Membrane</keyword>
<dbReference type="GO" id="GO:0005886">
    <property type="term" value="C:plasma membrane"/>
    <property type="evidence" value="ECO:0007669"/>
    <property type="project" value="UniProtKB-SubCell"/>
</dbReference>
<accession>A0A3E2MXM7</accession>
<keyword evidence="4" id="KW-1133">Transmembrane helix</keyword>
<evidence type="ECO:0000313" key="9">
    <source>
        <dbReference type="Proteomes" id="UP000257451"/>
    </source>
</evidence>
<evidence type="ECO:0000256" key="6">
    <source>
        <dbReference type="SAM" id="MobiDB-lite"/>
    </source>
</evidence>
<name>A0A3E2MXM7_MYCMR</name>
<dbReference type="EMBL" id="PEDF01000060">
    <property type="protein sequence ID" value="RFZ42934.1"/>
    <property type="molecule type" value="Genomic_DNA"/>
</dbReference>
<protein>
    <submittedName>
        <fullName evidence="8">TraM recognition site of TraD and TraG</fullName>
    </submittedName>
</protein>
<dbReference type="PANTHER" id="PTHR37937:SF1">
    <property type="entry name" value="CONJUGATIVE TRANSFER: DNA TRANSPORT"/>
    <property type="match status" value="1"/>
</dbReference>
<organism evidence="8 9">
    <name type="scientific">Mycobacterium marinum</name>
    <dbReference type="NCBI Taxonomy" id="1781"/>
    <lineage>
        <taxon>Bacteria</taxon>
        <taxon>Bacillati</taxon>
        <taxon>Actinomycetota</taxon>
        <taxon>Actinomycetes</taxon>
        <taxon>Mycobacteriales</taxon>
        <taxon>Mycobacteriaceae</taxon>
        <taxon>Mycobacterium</taxon>
        <taxon>Mycobacterium ulcerans group</taxon>
    </lineage>
</organism>
<dbReference type="SUPFAM" id="SSF52540">
    <property type="entry name" value="P-loop containing nucleoside triphosphate hydrolases"/>
    <property type="match status" value="1"/>
</dbReference>
<dbReference type="CDD" id="cd01127">
    <property type="entry name" value="TrwB_TraG_TraD_VirD4"/>
    <property type="match status" value="1"/>
</dbReference>
<dbReference type="InterPro" id="IPR027417">
    <property type="entry name" value="P-loop_NTPase"/>
</dbReference>
<keyword evidence="3" id="KW-0812">Transmembrane</keyword>
<dbReference type="AlphaFoldDB" id="A0A3E2MXM7"/>
<feature type="domain" description="TraD/TraG TraM recognition site" evidence="7">
    <location>
        <begin position="464"/>
        <end position="582"/>
    </location>
</feature>
<evidence type="ECO:0000256" key="4">
    <source>
        <dbReference type="ARBA" id="ARBA00022989"/>
    </source>
</evidence>
<dbReference type="Proteomes" id="UP000257451">
    <property type="component" value="Unassembled WGS sequence"/>
</dbReference>
<evidence type="ECO:0000256" key="1">
    <source>
        <dbReference type="ARBA" id="ARBA00004651"/>
    </source>
</evidence>
<evidence type="ECO:0000256" key="2">
    <source>
        <dbReference type="ARBA" id="ARBA00022475"/>
    </source>
</evidence>
<evidence type="ECO:0000313" key="8">
    <source>
        <dbReference type="EMBL" id="RFZ42934.1"/>
    </source>
</evidence>
<keyword evidence="2" id="KW-1003">Cell membrane</keyword>
<evidence type="ECO:0000256" key="5">
    <source>
        <dbReference type="ARBA" id="ARBA00023136"/>
    </source>
</evidence>
<gene>
    <name evidence="8" type="ORF">DAVIS_02026</name>
</gene>
<feature type="region of interest" description="Disordered" evidence="6">
    <location>
        <begin position="155"/>
        <end position="183"/>
    </location>
</feature>
<dbReference type="InterPro" id="IPR032689">
    <property type="entry name" value="TraG-D_C"/>
</dbReference>
<sequence>MGRISRQVGDAALFTGTMSLTQGAARFASVWWLVPPLSAAYHLGVLLAVLSGRVGLVLAVMLAEAGWIVVAAAQGRRDGGRERALAAAADEWGAEQPHLLAGLRGPARGHTLALGLCWITAPLQAAAYRTAWDQARQGITAVDLRAVYEAIRTERTATDTQTSDPGAAATATEQPTAGAAAPFPPAGAFLGFDPNTGGAVRANPRGACLVIGPPGSGKTDGVIAPSVATAPGPVVSTSIKWDVLAATAETRRGRGRAWAYDPGGDESALPEGVSAVHWSPLDSVYDWESALTVAARLRQALPDANDPRAAHWLDRAQDWAAVLLYAASLRGVEELMRWTRRPRAATEEIRAVLDANPGEDADMAADALAAVVDDTEDRERSGVESTMSRLWAVYKLPGGVRTAKGTNFSPAEFVKSAADTLYIAVPSERTHVYAPAVVALLEAIRFEQYRRYAELAKSDTPSSPVTFVLDEVANTAPIDVPAIASEAGGQRLHLVIALQDLAQARHRWGQDRGSGLLTIVGTKVLLPGIVDPGSLEAISLAIGDYQRGQITENISDDGRRSTSYGQTRERSIPPSRIARLPQGRVIVVEGARPHEITAARWHAEADRIMKAAK</sequence>
<proteinExistence type="predicted"/>
<feature type="region of interest" description="Disordered" evidence="6">
    <location>
        <begin position="554"/>
        <end position="573"/>
    </location>
</feature>
<comment type="caution">
    <text evidence="8">The sequence shown here is derived from an EMBL/GenBank/DDBJ whole genome shotgun (WGS) entry which is preliminary data.</text>
</comment>
<evidence type="ECO:0000259" key="7">
    <source>
        <dbReference type="Pfam" id="PF12696"/>
    </source>
</evidence>
<evidence type="ECO:0000256" key="3">
    <source>
        <dbReference type="ARBA" id="ARBA00022692"/>
    </source>
</evidence>
<reference evidence="8 9" key="1">
    <citation type="journal article" date="2018" name="Sci. Rep.">
        <title>Extensive genomic diversity among Mycobacterium marinum strains revealed by whole genome sequencing.</title>
        <authorList>
            <person name="Das S."/>
            <person name="Pettersson B.M."/>
            <person name="Behra P.R."/>
            <person name="Mallick A."/>
            <person name="Cheramie M."/>
            <person name="Ramesh M."/>
            <person name="Shirreff L."/>
            <person name="DuCote T."/>
            <person name="Dasgupta S."/>
            <person name="Ennis D.G."/>
            <person name="Kirsebom L.A."/>
        </authorList>
    </citation>
    <scope>NUCLEOTIDE SEQUENCE [LARGE SCALE GENOMIC DNA]</scope>
    <source>
        <strain evidence="8 9">Davis1</strain>
    </source>
</reference>
<dbReference type="PANTHER" id="PTHR37937">
    <property type="entry name" value="CONJUGATIVE TRANSFER: DNA TRANSPORT"/>
    <property type="match status" value="1"/>
</dbReference>
<comment type="subcellular location">
    <subcellularLocation>
        <location evidence="1">Cell membrane</location>
        <topology evidence="1">Multi-pass membrane protein</topology>
    </subcellularLocation>
</comment>
<dbReference type="RefSeq" id="WP_117432042.1">
    <property type="nucleotide sequence ID" value="NZ_PEDF01000060.1"/>
</dbReference>
<dbReference type="InterPro" id="IPR051539">
    <property type="entry name" value="T4SS-coupling_protein"/>
</dbReference>
<dbReference type="Pfam" id="PF12696">
    <property type="entry name" value="TraG-D_C"/>
    <property type="match status" value="1"/>
</dbReference>
<dbReference type="Gene3D" id="3.40.50.300">
    <property type="entry name" value="P-loop containing nucleotide triphosphate hydrolases"/>
    <property type="match status" value="1"/>
</dbReference>